<keyword evidence="3" id="KW-0472">Membrane</keyword>
<keyword evidence="3" id="KW-0812">Transmembrane</keyword>
<dbReference type="EMBL" id="JAYMGO010000002">
    <property type="protein sequence ID" value="KAL1281006.1"/>
    <property type="molecule type" value="Genomic_DNA"/>
</dbReference>
<reference evidence="4 5" key="1">
    <citation type="submission" date="2023-09" db="EMBL/GenBank/DDBJ databases">
        <authorList>
            <person name="Wang M."/>
        </authorList>
    </citation>
    <scope>NUCLEOTIDE SEQUENCE [LARGE SCALE GENOMIC DNA]</scope>
    <source>
        <strain evidence="4">GT-2023</strain>
        <tissue evidence="4">Liver</tissue>
    </source>
</reference>
<dbReference type="Gene3D" id="3.10.129.10">
    <property type="entry name" value="Hotdog Thioesterase"/>
    <property type="match status" value="2"/>
</dbReference>
<keyword evidence="3" id="KW-1133">Transmembrane helix</keyword>
<evidence type="ECO:0000313" key="4">
    <source>
        <dbReference type="EMBL" id="KAL1281006.1"/>
    </source>
</evidence>
<protein>
    <recommendedName>
        <fullName evidence="2">Protein THEM6</fullName>
    </recommendedName>
</protein>
<comment type="similarity">
    <text evidence="1">Belongs to the THEM6 family.</text>
</comment>
<dbReference type="Proteomes" id="UP001558613">
    <property type="component" value="Unassembled WGS sequence"/>
</dbReference>
<feature type="transmembrane region" description="Helical" evidence="3">
    <location>
        <begin position="233"/>
        <end position="256"/>
    </location>
</feature>
<evidence type="ECO:0000256" key="2">
    <source>
        <dbReference type="ARBA" id="ARBA00041112"/>
    </source>
</evidence>
<proteinExistence type="inferred from homology"/>
<evidence type="ECO:0000313" key="5">
    <source>
        <dbReference type="Proteomes" id="UP001558613"/>
    </source>
</evidence>
<dbReference type="Pfam" id="PF13279">
    <property type="entry name" value="4HBT_2"/>
    <property type="match status" value="2"/>
</dbReference>
<dbReference type="PANTHER" id="PTHR12475">
    <property type="match status" value="1"/>
</dbReference>
<name>A0ABR3NVF4_9TELE</name>
<dbReference type="InterPro" id="IPR051490">
    <property type="entry name" value="THEM6_lcsJ_thioesterase"/>
</dbReference>
<dbReference type="InterPro" id="IPR029069">
    <property type="entry name" value="HotDog_dom_sf"/>
</dbReference>
<gene>
    <name evidence="4" type="ORF">QQF64_015606</name>
</gene>
<dbReference type="CDD" id="cd00586">
    <property type="entry name" value="4HBT"/>
    <property type="match status" value="2"/>
</dbReference>
<dbReference type="PANTHER" id="PTHR12475:SF4">
    <property type="entry name" value="PROTEIN THEM6"/>
    <property type="match status" value="1"/>
</dbReference>
<dbReference type="SUPFAM" id="SSF54637">
    <property type="entry name" value="Thioesterase/thiol ester dehydrase-isomerase"/>
    <property type="match status" value="2"/>
</dbReference>
<comment type="caution">
    <text evidence="4">The sequence shown here is derived from an EMBL/GenBank/DDBJ whole genome shotgun (WGS) entry which is preliminary data.</text>
</comment>
<sequence>MTLILVYEKEEKLCLFLCVCSPAWRMQLESRLSVHGRVIVCSARRNDVKQQLVIQRGHGGHTAVDCGCVVAPVLQSGSEQTASGRVVLHDVDLCHMNNARYLRECDFARFSLYMRNGVFKGVRALGATMVVGATTIRYRRPLCVGEAFELRSRIVTWDEKSFYVEQRFVSCKDGMVSAVMFCKQNVLRSSPDKILQHLCKRKVEVPEFPEDLQHWINFISASSVWTLQCKIKIIMLLWILSGSLVLFGSFDVWYFLRGSWMVIKSWFQGPIRDVLAEQVIHGRVLLHDLDFMCHMNNARYLRECDFARYAHCTRNGLFLATRALNATMVIGATTIRYRRSLAFGEAFELRTRIVAWDEKSFYMEQRFVSKADGFISAIMLCRQNVIRGNPQKILDHLCKRKVDCPEISEDLQHWIRFISASSQALRAESGLDDKTK</sequence>
<keyword evidence="5" id="KW-1185">Reference proteome</keyword>
<accession>A0ABR3NVF4</accession>
<evidence type="ECO:0000256" key="1">
    <source>
        <dbReference type="ARBA" id="ARBA00038228"/>
    </source>
</evidence>
<organism evidence="4 5">
    <name type="scientific">Cirrhinus molitorella</name>
    <name type="common">mud carp</name>
    <dbReference type="NCBI Taxonomy" id="172907"/>
    <lineage>
        <taxon>Eukaryota</taxon>
        <taxon>Metazoa</taxon>
        <taxon>Chordata</taxon>
        <taxon>Craniata</taxon>
        <taxon>Vertebrata</taxon>
        <taxon>Euteleostomi</taxon>
        <taxon>Actinopterygii</taxon>
        <taxon>Neopterygii</taxon>
        <taxon>Teleostei</taxon>
        <taxon>Ostariophysi</taxon>
        <taxon>Cypriniformes</taxon>
        <taxon>Cyprinidae</taxon>
        <taxon>Labeoninae</taxon>
        <taxon>Labeonini</taxon>
        <taxon>Cirrhinus</taxon>
    </lineage>
</organism>
<evidence type="ECO:0000256" key="3">
    <source>
        <dbReference type="SAM" id="Phobius"/>
    </source>
</evidence>